<comment type="caution">
    <text evidence="1">The sequence shown here is derived from an EMBL/GenBank/DDBJ whole genome shotgun (WGS) entry which is preliminary data.</text>
</comment>
<protein>
    <submittedName>
        <fullName evidence="1">Uncharacterized protein</fullName>
    </submittedName>
</protein>
<proteinExistence type="predicted"/>
<dbReference type="AlphaFoldDB" id="A0ABD1P7T8"/>
<dbReference type="EMBL" id="JBFOLJ010000021">
    <property type="protein sequence ID" value="KAL2459704.1"/>
    <property type="molecule type" value="Genomic_DNA"/>
</dbReference>
<reference evidence="2" key="1">
    <citation type="submission" date="2024-07" db="EMBL/GenBank/DDBJ databases">
        <title>Two chromosome-level genome assemblies of Korean endemic species Abeliophyllum distichum and Forsythia ovata (Oleaceae).</title>
        <authorList>
            <person name="Jang H."/>
        </authorList>
    </citation>
    <scope>NUCLEOTIDE SEQUENCE [LARGE SCALE GENOMIC DNA]</scope>
</reference>
<accession>A0ABD1P7T8</accession>
<gene>
    <name evidence="1" type="ORF">Fot_54448</name>
</gene>
<sequence>MSFTYSSRLHETQPTAAPSVALPTKYQKFVVKNSTPFFLNKQGLQNKKEKGLNRKKKKIKNFNAKPFLVMLPKGFVIPLGSPPCHNMYRNVATFFLRSFY</sequence>
<organism evidence="1 2">
    <name type="scientific">Forsythia ovata</name>
    <dbReference type="NCBI Taxonomy" id="205694"/>
    <lineage>
        <taxon>Eukaryota</taxon>
        <taxon>Viridiplantae</taxon>
        <taxon>Streptophyta</taxon>
        <taxon>Embryophyta</taxon>
        <taxon>Tracheophyta</taxon>
        <taxon>Spermatophyta</taxon>
        <taxon>Magnoliopsida</taxon>
        <taxon>eudicotyledons</taxon>
        <taxon>Gunneridae</taxon>
        <taxon>Pentapetalae</taxon>
        <taxon>asterids</taxon>
        <taxon>lamiids</taxon>
        <taxon>Lamiales</taxon>
        <taxon>Oleaceae</taxon>
        <taxon>Forsythieae</taxon>
        <taxon>Forsythia</taxon>
    </lineage>
</organism>
<evidence type="ECO:0000313" key="1">
    <source>
        <dbReference type="EMBL" id="KAL2459704.1"/>
    </source>
</evidence>
<keyword evidence="2" id="KW-1185">Reference proteome</keyword>
<evidence type="ECO:0000313" key="2">
    <source>
        <dbReference type="Proteomes" id="UP001604277"/>
    </source>
</evidence>
<name>A0ABD1P7T8_9LAMI</name>
<dbReference type="Proteomes" id="UP001604277">
    <property type="component" value="Unassembled WGS sequence"/>
</dbReference>